<dbReference type="Ensembl" id="ENSCINT00000032398.1">
    <property type="protein sequence ID" value="ENSCINP00000031399.1"/>
    <property type="gene ID" value="ENSCING00000021380.1"/>
</dbReference>
<accession>H2XP16</accession>
<dbReference type="PANTHER" id="PTHR45692:SF1">
    <property type="entry name" value="G-PROTEIN COUPLED RECEPTORS FAMILY 2 PROFILE 2 DOMAIN-CONTAINING PROTEIN"/>
    <property type="match status" value="1"/>
</dbReference>
<keyword evidence="2 5" id="KW-0812">Transmembrane</keyword>
<evidence type="ECO:0000259" key="6">
    <source>
        <dbReference type="PROSITE" id="PS50261"/>
    </source>
</evidence>
<dbReference type="EMBL" id="EAAA01001891">
    <property type="status" value="NOT_ANNOTATED_CDS"/>
    <property type="molecule type" value="Genomic_DNA"/>
</dbReference>
<reference evidence="7" key="3">
    <citation type="submission" date="2025-08" db="UniProtKB">
        <authorList>
            <consortium name="Ensembl"/>
        </authorList>
    </citation>
    <scope>IDENTIFICATION</scope>
</reference>
<sequence>MCWLTGYSLYLGFLLPVGLMLMYNFTVFVMVFRELNQSNGKAQTNQIKRDYKQTLTIAVTMSMVMGLTWSVGYLLLLSDNKTYLLAMSWIFAILNSVQGFVIFLLTAVRRPDLRKVWMSPIQSALSKSTSVVGRLGSSEKSYTVSIVSSSKV</sequence>
<feature type="domain" description="G-protein coupled receptors family 2 profile 2" evidence="6">
    <location>
        <begin position="1"/>
        <end position="110"/>
    </location>
</feature>
<evidence type="ECO:0000313" key="7">
    <source>
        <dbReference type="Ensembl" id="ENSCINP00000031399.1"/>
    </source>
</evidence>
<dbReference type="GO" id="GO:0016020">
    <property type="term" value="C:membrane"/>
    <property type="evidence" value="ECO:0007669"/>
    <property type="project" value="UniProtKB-SubCell"/>
</dbReference>
<dbReference type="HOGENOM" id="CLU_1795788_0_0_1"/>
<reference evidence="7" key="4">
    <citation type="submission" date="2025-09" db="UniProtKB">
        <authorList>
            <consortium name="Ensembl"/>
        </authorList>
    </citation>
    <scope>IDENTIFICATION</scope>
</reference>
<dbReference type="AlphaFoldDB" id="H2XP16"/>
<dbReference type="Proteomes" id="UP000008144">
    <property type="component" value="Chromosome 4"/>
</dbReference>
<dbReference type="InParanoid" id="H2XP16"/>
<dbReference type="PANTHER" id="PTHR45692">
    <property type="entry name" value="G_PROTEIN_RECEP_F2_4 DOMAIN-CONTAINING PROTEIN"/>
    <property type="match status" value="1"/>
</dbReference>
<name>H2XP16_CIOIN</name>
<dbReference type="InterPro" id="IPR000832">
    <property type="entry name" value="GPCR_2_secretin-like"/>
</dbReference>
<dbReference type="PROSITE" id="PS50261">
    <property type="entry name" value="G_PROTEIN_RECEP_F2_4"/>
    <property type="match status" value="1"/>
</dbReference>
<feature type="transmembrane region" description="Helical" evidence="5">
    <location>
        <begin position="13"/>
        <end position="33"/>
    </location>
</feature>
<comment type="subcellular location">
    <subcellularLocation>
        <location evidence="1">Membrane</location>
        <topology evidence="1">Multi-pass membrane protein</topology>
    </subcellularLocation>
</comment>
<keyword evidence="4 5" id="KW-0472">Membrane</keyword>
<dbReference type="InterPro" id="IPR017981">
    <property type="entry name" value="GPCR_2-like_7TM"/>
</dbReference>
<dbReference type="OMA" id="GLMLMYN"/>
<evidence type="ECO:0000256" key="4">
    <source>
        <dbReference type="ARBA" id="ARBA00023136"/>
    </source>
</evidence>
<reference evidence="7" key="2">
    <citation type="journal article" date="2008" name="Genome Biol.">
        <title>Improved genome assembly and evidence-based global gene model set for the chordate Ciona intestinalis: new insight into intron and operon populations.</title>
        <authorList>
            <person name="Satou Y."/>
            <person name="Mineta K."/>
            <person name="Ogasawara M."/>
            <person name="Sasakura Y."/>
            <person name="Shoguchi E."/>
            <person name="Ueno K."/>
            <person name="Yamada L."/>
            <person name="Matsumoto J."/>
            <person name="Wasserscheid J."/>
            <person name="Dewar K."/>
            <person name="Wiley G.B."/>
            <person name="Macmil S.L."/>
            <person name="Roe B.A."/>
            <person name="Zeller R.W."/>
            <person name="Hastings K.E."/>
            <person name="Lemaire P."/>
            <person name="Lindquist E."/>
            <person name="Endo T."/>
            <person name="Hotta K."/>
            <person name="Inaba K."/>
        </authorList>
    </citation>
    <scope>NUCLEOTIDE SEQUENCE [LARGE SCALE GENOMIC DNA]</scope>
    <source>
        <strain evidence="7">wild type</strain>
    </source>
</reference>
<dbReference type="Gene3D" id="1.20.1070.10">
    <property type="entry name" value="Rhodopsin 7-helix transmembrane proteins"/>
    <property type="match status" value="1"/>
</dbReference>
<feature type="transmembrane region" description="Helical" evidence="5">
    <location>
        <begin position="54"/>
        <end position="76"/>
    </location>
</feature>
<evidence type="ECO:0000256" key="3">
    <source>
        <dbReference type="ARBA" id="ARBA00022989"/>
    </source>
</evidence>
<keyword evidence="8" id="KW-1185">Reference proteome</keyword>
<dbReference type="GO" id="GO:0004930">
    <property type="term" value="F:G protein-coupled receptor activity"/>
    <property type="evidence" value="ECO:0007669"/>
    <property type="project" value="InterPro"/>
</dbReference>
<reference evidence="8" key="1">
    <citation type="journal article" date="2002" name="Science">
        <title>The draft genome of Ciona intestinalis: insights into chordate and vertebrate origins.</title>
        <authorList>
            <person name="Dehal P."/>
            <person name="Satou Y."/>
            <person name="Campbell R.K."/>
            <person name="Chapman J."/>
            <person name="Degnan B."/>
            <person name="De Tomaso A."/>
            <person name="Davidson B."/>
            <person name="Di Gregorio A."/>
            <person name="Gelpke M."/>
            <person name="Goodstein D.M."/>
            <person name="Harafuji N."/>
            <person name="Hastings K.E."/>
            <person name="Ho I."/>
            <person name="Hotta K."/>
            <person name="Huang W."/>
            <person name="Kawashima T."/>
            <person name="Lemaire P."/>
            <person name="Martinez D."/>
            <person name="Meinertzhagen I.A."/>
            <person name="Necula S."/>
            <person name="Nonaka M."/>
            <person name="Putnam N."/>
            <person name="Rash S."/>
            <person name="Saiga H."/>
            <person name="Satake M."/>
            <person name="Terry A."/>
            <person name="Yamada L."/>
            <person name="Wang H.G."/>
            <person name="Awazu S."/>
            <person name="Azumi K."/>
            <person name="Boore J."/>
            <person name="Branno M."/>
            <person name="Chin-Bow S."/>
            <person name="DeSantis R."/>
            <person name="Doyle S."/>
            <person name="Francino P."/>
            <person name="Keys D.N."/>
            <person name="Haga S."/>
            <person name="Hayashi H."/>
            <person name="Hino K."/>
            <person name="Imai K.S."/>
            <person name="Inaba K."/>
            <person name="Kano S."/>
            <person name="Kobayashi K."/>
            <person name="Kobayashi M."/>
            <person name="Lee B.I."/>
            <person name="Makabe K.W."/>
            <person name="Manohar C."/>
            <person name="Matassi G."/>
            <person name="Medina M."/>
            <person name="Mochizuki Y."/>
            <person name="Mount S."/>
            <person name="Morishita T."/>
            <person name="Miura S."/>
            <person name="Nakayama A."/>
            <person name="Nishizaka S."/>
            <person name="Nomoto H."/>
            <person name="Ohta F."/>
            <person name="Oishi K."/>
            <person name="Rigoutsos I."/>
            <person name="Sano M."/>
            <person name="Sasaki A."/>
            <person name="Sasakura Y."/>
            <person name="Shoguchi E."/>
            <person name="Shin-i T."/>
            <person name="Spagnuolo A."/>
            <person name="Stainier D."/>
            <person name="Suzuki M.M."/>
            <person name="Tassy O."/>
            <person name="Takatori N."/>
            <person name="Tokuoka M."/>
            <person name="Yagi K."/>
            <person name="Yoshizaki F."/>
            <person name="Wada S."/>
            <person name="Zhang C."/>
            <person name="Hyatt P.D."/>
            <person name="Larimer F."/>
            <person name="Detter C."/>
            <person name="Doggett N."/>
            <person name="Glavina T."/>
            <person name="Hawkins T."/>
            <person name="Richardson P."/>
            <person name="Lucas S."/>
            <person name="Kohara Y."/>
            <person name="Levine M."/>
            <person name="Satoh N."/>
            <person name="Rokhsar D.S."/>
        </authorList>
    </citation>
    <scope>NUCLEOTIDE SEQUENCE [LARGE SCALE GENOMIC DNA]</scope>
</reference>
<dbReference type="GeneTree" id="ENSGT00890000139676"/>
<protein>
    <recommendedName>
        <fullName evidence="6">G-protein coupled receptors family 2 profile 2 domain-containing protein</fullName>
    </recommendedName>
</protein>
<evidence type="ECO:0000256" key="5">
    <source>
        <dbReference type="SAM" id="Phobius"/>
    </source>
</evidence>
<proteinExistence type="predicted"/>
<dbReference type="GO" id="GO:0007166">
    <property type="term" value="P:cell surface receptor signaling pathway"/>
    <property type="evidence" value="ECO:0007669"/>
    <property type="project" value="InterPro"/>
</dbReference>
<feature type="transmembrane region" description="Helical" evidence="5">
    <location>
        <begin position="82"/>
        <end position="108"/>
    </location>
</feature>
<keyword evidence="3 5" id="KW-1133">Transmembrane helix</keyword>
<organism evidence="7 8">
    <name type="scientific">Ciona intestinalis</name>
    <name type="common">Transparent sea squirt</name>
    <name type="synonym">Ascidia intestinalis</name>
    <dbReference type="NCBI Taxonomy" id="7719"/>
    <lineage>
        <taxon>Eukaryota</taxon>
        <taxon>Metazoa</taxon>
        <taxon>Chordata</taxon>
        <taxon>Tunicata</taxon>
        <taxon>Ascidiacea</taxon>
        <taxon>Phlebobranchia</taxon>
        <taxon>Cionidae</taxon>
        <taxon>Ciona</taxon>
    </lineage>
</organism>
<evidence type="ECO:0000313" key="8">
    <source>
        <dbReference type="Proteomes" id="UP000008144"/>
    </source>
</evidence>
<evidence type="ECO:0000256" key="2">
    <source>
        <dbReference type="ARBA" id="ARBA00022692"/>
    </source>
</evidence>
<dbReference type="Pfam" id="PF00002">
    <property type="entry name" value="7tm_2"/>
    <property type="match status" value="1"/>
</dbReference>
<evidence type="ECO:0000256" key="1">
    <source>
        <dbReference type="ARBA" id="ARBA00004141"/>
    </source>
</evidence>